<dbReference type="SUPFAM" id="SSF46785">
    <property type="entry name" value="Winged helix' DNA-binding domain"/>
    <property type="match status" value="1"/>
</dbReference>
<evidence type="ECO:0000256" key="1">
    <source>
        <dbReference type="SAM" id="MobiDB-lite"/>
    </source>
</evidence>
<feature type="compositionally biased region" description="Low complexity" evidence="1">
    <location>
        <begin position="1"/>
        <end position="17"/>
    </location>
</feature>
<gene>
    <name evidence="2" type="ORF">HB776_05700</name>
</gene>
<dbReference type="AlphaFoldDB" id="A0A7G6TVK2"/>
<evidence type="ECO:0000313" key="3">
    <source>
        <dbReference type="Proteomes" id="UP000515291"/>
    </source>
</evidence>
<dbReference type="KEGG" id="trb:HB776_05700"/>
<dbReference type="InterPro" id="IPR036390">
    <property type="entry name" value="WH_DNA-bd_sf"/>
</dbReference>
<name>A0A7G6TVK2_9BRAD</name>
<dbReference type="RefSeq" id="WP_093758840.1">
    <property type="nucleotide sequence ID" value="NZ_CP050292.1"/>
</dbReference>
<reference evidence="3" key="1">
    <citation type="journal article" date="2020" name="Mol. Plant Microbe">
        <title>Rhizobial microsymbionts of the narrowly endemic Oxytropis species growing in Kamchatka are characterized by significant genetic diversity and possess a set of genes that are associated with T3SS and T6SS secretion systems and can affect the development of symbiosis.</title>
        <authorList>
            <person name="Safronova V."/>
            <person name="Guro P."/>
            <person name="Sazanova A."/>
            <person name="Kuznetsova I."/>
            <person name="Belimov A."/>
            <person name="Yakubov V."/>
            <person name="Chirak E."/>
            <person name="Afonin A."/>
            <person name="Gogolev Y."/>
            <person name="Andronov E."/>
            <person name="Tikhonovich I."/>
        </authorList>
    </citation>
    <scope>NUCLEOTIDE SEQUENCE [LARGE SCALE GENOMIC DNA]</scope>
    <source>
        <strain evidence="3">581</strain>
    </source>
</reference>
<dbReference type="Proteomes" id="UP000515291">
    <property type="component" value="Chromosome"/>
</dbReference>
<dbReference type="EMBL" id="CP050292">
    <property type="protein sequence ID" value="QND70784.1"/>
    <property type="molecule type" value="Genomic_DNA"/>
</dbReference>
<dbReference type="Gene3D" id="1.10.10.10">
    <property type="entry name" value="Winged helix-like DNA-binding domain superfamily/Winged helix DNA-binding domain"/>
    <property type="match status" value="1"/>
</dbReference>
<accession>A0A7G6TVK2</accession>
<organism evidence="2 3">
    <name type="scientific">Tardiphaga robiniae</name>
    <dbReference type="NCBI Taxonomy" id="943830"/>
    <lineage>
        <taxon>Bacteria</taxon>
        <taxon>Pseudomonadati</taxon>
        <taxon>Pseudomonadota</taxon>
        <taxon>Alphaproteobacteria</taxon>
        <taxon>Hyphomicrobiales</taxon>
        <taxon>Nitrobacteraceae</taxon>
        <taxon>Tardiphaga</taxon>
    </lineage>
</organism>
<dbReference type="Pfam" id="PF11625">
    <property type="entry name" value="DUF3253"/>
    <property type="match status" value="1"/>
</dbReference>
<feature type="region of interest" description="Disordered" evidence="1">
    <location>
        <begin position="1"/>
        <end position="25"/>
    </location>
</feature>
<proteinExistence type="predicted"/>
<dbReference type="InterPro" id="IPR036388">
    <property type="entry name" value="WH-like_DNA-bd_sf"/>
</dbReference>
<evidence type="ECO:0000313" key="2">
    <source>
        <dbReference type="EMBL" id="QND70784.1"/>
    </source>
</evidence>
<dbReference type="InterPro" id="IPR021660">
    <property type="entry name" value="DUF3253"/>
</dbReference>
<sequence>MSKPSSKTPKPAAAKPAAPKPKPLPLDEAILDALTRNGAGTLSPPEIAHVIEPEGDWHALLMPIRRAAVTLALADRLVIYRKGKPVEDPNDFRGVYRLGLPKAE</sequence>
<protein>
    <submittedName>
        <fullName evidence="2">DUF3253 domain-containing protein</fullName>
    </submittedName>
</protein>